<dbReference type="Pfam" id="PF01636">
    <property type="entry name" value="APH"/>
    <property type="match status" value="1"/>
</dbReference>
<sequence length="287" mass="30744">MAKTAWGDVPSEVGTAVTNKLGPIVRVEDVPEGQSADVTAVLGVASGDRAFVKAVVGVSPRMRWLRNEAAAATKAVGIAPAVRFSEDVIDGEGRRWFVVGFDHVPGRPADLSPGSPDLAVAARVVERIAVVPAPGVRPLSDRWAETAWWTHAGTPELAGHDSAALDELAARVPDLVRGDRLVHTDLHGLQFLIDGDRVAVIDWGLPGQGAPWVDTAFMVLRLFEAGHTPSAAEAWARERSTWSGDAEGALTPWAVFIAGLWSHWATVGRSPQHRADLARGFAEYRLR</sequence>
<name>A0A2S6GRQ9_9PSEU</name>
<gene>
    <name evidence="2" type="ORF">CLV40_106145</name>
</gene>
<dbReference type="EMBL" id="PTIX01000006">
    <property type="protein sequence ID" value="PPK67914.1"/>
    <property type="molecule type" value="Genomic_DNA"/>
</dbReference>
<feature type="domain" description="Aminoglycoside phosphotransferase" evidence="1">
    <location>
        <begin position="78"/>
        <end position="240"/>
    </location>
</feature>
<dbReference type="InterPro" id="IPR011009">
    <property type="entry name" value="Kinase-like_dom_sf"/>
</dbReference>
<protein>
    <submittedName>
        <fullName evidence="2">Phosphotransferase family enzyme</fullName>
    </submittedName>
</protein>
<dbReference type="SUPFAM" id="SSF56112">
    <property type="entry name" value="Protein kinase-like (PK-like)"/>
    <property type="match status" value="1"/>
</dbReference>
<proteinExistence type="predicted"/>
<evidence type="ECO:0000313" key="2">
    <source>
        <dbReference type="EMBL" id="PPK67914.1"/>
    </source>
</evidence>
<dbReference type="OrthoDB" id="2570531at2"/>
<organism evidence="2 3">
    <name type="scientific">Actinokineospora auranticolor</name>
    <dbReference type="NCBI Taxonomy" id="155976"/>
    <lineage>
        <taxon>Bacteria</taxon>
        <taxon>Bacillati</taxon>
        <taxon>Actinomycetota</taxon>
        <taxon>Actinomycetes</taxon>
        <taxon>Pseudonocardiales</taxon>
        <taxon>Pseudonocardiaceae</taxon>
        <taxon>Actinokineospora</taxon>
    </lineage>
</organism>
<keyword evidence="2" id="KW-0808">Transferase</keyword>
<accession>A0A2S6GRQ9</accession>
<evidence type="ECO:0000259" key="1">
    <source>
        <dbReference type="Pfam" id="PF01636"/>
    </source>
</evidence>
<dbReference type="AlphaFoldDB" id="A0A2S6GRQ9"/>
<reference evidence="2 3" key="1">
    <citation type="submission" date="2018-02" db="EMBL/GenBank/DDBJ databases">
        <title>Genomic Encyclopedia of Archaeal and Bacterial Type Strains, Phase II (KMG-II): from individual species to whole genera.</title>
        <authorList>
            <person name="Goeker M."/>
        </authorList>
    </citation>
    <scope>NUCLEOTIDE SEQUENCE [LARGE SCALE GENOMIC DNA]</scope>
    <source>
        <strain evidence="2 3">YU 961-1</strain>
    </source>
</reference>
<dbReference type="InterPro" id="IPR002575">
    <property type="entry name" value="Aminoglycoside_PTrfase"/>
</dbReference>
<dbReference type="Proteomes" id="UP000239203">
    <property type="component" value="Unassembled WGS sequence"/>
</dbReference>
<dbReference type="GO" id="GO:0016740">
    <property type="term" value="F:transferase activity"/>
    <property type="evidence" value="ECO:0007669"/>
    <property type="project" value="UniProtKB-KW"/>
</dbReference>
<evidence type="ECO:0000313" key="3">
    <source>
        <dbReference type="Proteomes" id="UP000239203"/>
    </source>
</evidence>
<dbReference type="Gene3D" id="3.90.1200.10">
    <property type="match status" value="1"/>
</dbReference>
<comment type="caution">
    <text evidence="2">The sequence shown here is derived from an EMBL/GenBank/DDBJ whole genome shotgun (WGS) entry which is preliminary data.</text>
</comment>
<keyword evidence="3" id="KW-1185">Reference proteome</keyword>